<dbReference type="PROSITE" id="PS50943">
    <property type="entry name" value="HTH_CROC1"/>
    <property type="match status" value="1"/>
</dbReference>
<name>A0A650CIX6_SULOH</name>
<dbReference type="Pfam" id="PF01381">
    <property type="entry name" value="HTH_3"/>
    <property type="match status" value="1"/>
</dbReference>
<dbReference type="AlphaFoldDB" id="A0A650CIX6"/>
<dbReference type="InterPro" id="IPR001387">
    <property type="entry name" value="Cro/C1-type_HTH"/>
</dbReference>
<dbReference type="EMBL" id="CP045484">
    <property type="protein sequence ID" value="QGR17814.1"/>
    <property type="molecule type" value="Genomic_DNA"/>
</dbReference>
<accession>A0A650CIX6</accession>
<dbReference type="Proteomes" id="UP000427373">
    <property type="component" value="Chromosome"/>
</dbReference>
<proteinExistence type="predicted"/>
<sequence length="236" mass="26442">MDYLIETLAKRILGDIGWSSSPGSVMKKWREAFQISQGELARYLGITQSVIADYERGRRNPGVEFLRKYVRALIEIDASRGYKVINELLKGYTLMLPYIDDLGDFSVPVGVDEIVTAVNGFIPNSFIPEVKIYGWMVTDSVKAITSLKGMEFYQLLNFMIGRAVVFTNVSSGRSPMIALKIAPIKPPLVVFHRPVRLDPLALLLAEKDNIVIIVSTFTKAEDITKRIRSLAQSVKV</sequence>
<feature type="domain" description="HTH cro/C1-type" evidence="1">
    <location>
        <begin position="26"/>
        <end position="79"/>
    </location>
</feature>
<dbReference type="Proteomes" id="UP000582213">
    <property type="component" value="Unassembled WGS sequence"/>
</dbReference>
<evidence type="ECO:0000313" key="4">
    <source>
        <dbReference type="Proteomes" id="UP000427373"/>
    </source>
</evidence>
<dbReference type="OrthoDB" id="371772at2157"/>
<protein>
    <submittedName>
        <fullName evidence="3">Helix-turn-helix domain-containing protein</fullName>
    </submittedName>
    <submittedName>
        <fullName evidence="2">Putative transcriptional regulator</fullName>
    </submittedName>
</protein>
<dbReference type="PIRSF" id="PIRSF037724">
    <property type="entry name" value="TF_HTH_MJ1545_prd"/>
    <property type="match status" value="1"/>
</dbReference>
<reference evidence="3 4" key="1">
    <citation type="submission" date="2019-10" db="EMBL/GenBank/DDBJ databases">
        <title>Genome Sequences from Six Type Strain Members of the Archaeal Family Sulfolobaceae: Acidianus ambivalens, Acidianus infernus, Metallosphaera prunae, Stygiolobus azoricus, Sulfolobus metallicus, and Sulfurisphaera ohwakuensis.</title>
        <authorList>
            <person name="Counts J.A."/>
            <person name="Kelly R.M."/>
        </authorList>
    </citation>
    <scope>NUCLEOTIDE SEQUENCE [LARGE SCALE GENOMIC DNA]</scope>
    <source>
        <strain evidence="3 4">TA-1</strain>
    </source>
</reference>
<keyword evidence="4" id="KW-1185">Reference proteome</keyword>
<evidence type="ECO:0000259" key="1">
    <source>
        <dbReference type="PROSITE" id="PS50943"/>
    </source>
</evidence>
<dbReference type="RefSeq" id="WP_156015276.1">
    <property type="nucleotide sequence ID" value="NZ_CP045484.1"/>
</dbReference>
<dbReference type="EMBL" id="JACHFY010000004">
    <property type="protein sequence ID" value="MBB5253508.1"/>
    <property type="molecule type" value="Genomic_DNA"/>
</dbReference>
<dbReference type="InterPro" id="IPR010982">
    <property type="entry name" value="Lambda_DNA-bd_dom_sf"/>
</dbReference>
<evidence type="ECO:0000313" key="3">
    <source>
        <dbReference type="EMBL" id="QGR17814.1"/>
    </source>
</evidence>
<dbReference type="GeneID" id="42801970"/>
<dbReference type="SMART" id="SM00530">
    <property type="entry name" value="HTH_XRE"/>
    <property type="match status" value="1"/>
</dbReference>
<dbReference type="CDD" id="cd00093">
    <property type="entry name" value="HTH_XRE"/>
    <property type="match status" value="1"/>
</dbReference>
<evidence type="ECO:0000313" key="2">
    <source>
        <dbReference type="EMBL" id="MBB5253508.1"/>
    </source>
</evidence>
<dbReference type="SUPFAM" id="SSF47413">
    <property type="entry name" value="lambda repressor-like DNA-binding domains"/>
    <property type="match status" value="1"/>
</dbReference>
<dbReference type="KEGG" id="soh:D1869_11960"/>
<organism evidence="3 4">
    <name type="scientific">Sulfurisphaera ohwakuensis</name>
    <dbReference type="NCBI Taxonomy" id="69656"/>
    <lineage>
        <taxon>Archaea</taxon>
        <taxon>Thermoproteota</taxon>
        <taxon>Thermoprotei</taxon>
        <taxon>Sulfolobales</taxon>
        <taxon>Sulfolobaceae</taxon>
        <taxon>Sulfurisphaera</taxon>
    </lineage>
</organism>
<reference evidence="2 5" key="2">
    <citation type="submission" date="2020-08" db="EMBL/GenBank/DDBJ databases">
        <title>Genomic Encyclopedia of Type Strains, Phase IV (KMG-IV): sequencing the most valuable type-strain genomes for metagenomic binning, comparative biology and taxonomic classification.</title>
        <authorList>
            <person name="Goeker M."/>
        </authorList>
    </citation>
    <scope>NUCLEOTIDE SEQUENCE [LARGE SCALE GENOMIC DNA]</scope>
    <source>
        <strain evidence="2 5">DSM 12421</strain>
    </source>
</reference>
<gene>
    <name evidence="3" type="ORF">D1869_11960</name>
    <name evidence="2" type="ORF">HNQ62_001269</name>
</gene>
<dbReference type="GO" id="GO:0003677">
    <property type="term" value="F:DNA binding"/>
    <property type="evidence" value="ECO:0007669"/>
    <property type="project" value="InterPro"/>
</dbReference>
<evidence type="ECO:0000313" key="5">
    <source>
        <dbReference type="Proteomes" id="UP000582213"/>
    </source>
</evidence>
<dbReference type="InterPro" id="IPR017271">
    <property type="entry name" value="Tscrpt_reg_HTH_MJ1545_prd"/>
</dbReference>
<dbReference type="Gene3D" id="1.10.260.40">
    <property type="entry name" value="lambda repressor-like DNA-binding domains"/>
    <property type="match status" value="1"/>
</dbReference>